<reference evidence="4" key="1">
    <citation type="submission" date="2023-10" db="EMBL/GenBank/DDBJ databases">
        <authorList>
            <person name="Chen Y."/>
            <person name="Shah S."/>
            <person name="Dougan E. K."/>
            <person name="Thang M."/>
            <person name="Chan C."/>
        </authorList>
    </citation>
    <scope>NUCLEOTIDE SEQUENCE [LARGE SCALE GENOMIC DNA]</scope>
</reference>
<comment type="caution">
    <text evidence="4">The sequence shown here is derived from an EMBL/GenBank/DDBJ whole genome shotgun (WGS) entry which is preliminary data.</text>
</comment>
<evidence type="ECO:0008006" key="6">
    <source>
        <dbReference type="Google" id="ProtNLM"/>
    </source>
</evidence>
<name>A0ABN9VWD6_9DINO</name>
<feature type="region of interest" description="Disordered" evidence="2">
    <location>
        <begin position="432"/>
        <end position="451"/>
    </location>
</feature>
<evidence type="ECO:0000313" key="4">
    <source>
        <dbReference type="EMBL" id="CAK0877328.1"/>
    </source>
</evidence>
<evidence type="ECO:0000256" key="1">
    <source>
        <dbReference type="PROSITE-ProRule" id="PRU00803"/>
    </source>
</evidence>
<keyword evidence="5" id="KW-1185">Reference proteome</keyword>
<feature type="compositionally biased region" description="Low complexity" evidence="2">
    <location>
        <begin position="105"/>
        <end position="115"/>
    </location>
</feature>
<evidence type="ECO:0000313" key="5">
    <source>
        <dbReference type="Proteomes" id="UP001189429"/>
    </source>
</evidence>
<accession>A0ABN9VWD6</accession>
<dbReference type="EMBL" id="CAUYUJ010017726">
    <property type="protein sequence ID" value="CAK0877328.1"/>
    <property type="molecule type" value="Genomic_DNA"/>
</dbReference>
<organism evidence="4 5">
    <name type="scientific">Prorocentrum cordatum</name>
    <dbReference type="NCBI Taxonomy" id="2364126"/>
    <lineage>
        <taxon>Eukaryota</taxon>
        <taxon>Sar</taxon>
        <taxon>Alveolata</taxon>
        <taxon>Dinophyceae</taxon>
        <taxon>Prorocentrales</taxon>
        <taxon>Prorocentraceae</taxon>
        <taxon>Prorocentrum</taxon>
    </lineage>
</organism>
<dbReference type="SUPFAM" id="SSF50965">
    <property type="entry name" value="Galactose oxidase, central domain"/>
    <property type="match status" value="1"/>
</dbReference>
<evidence type="ECO:0000256" key="2">
    <source>
        <dbReference type="SAM" id="MobiDB-lite"/>
    </source>
</evidence>
<dbReference type="PROSITE" id="PS51470">
    <property type="entry name" value="FG_GAP"/>
    <property type="match status" value="1"/>
</dbReference>
<keyword evidence="3" id="KW-0732">Signal</keyword>
<feature type="signal peptide" evidence="3">
    <location>
        <begin position="1"/>
        <end position="22"/>
    </location>
</feature>
<dbReference type="Proteomes" id="UP001189429">
    <property type="component" value="Unassembled WGS sequence"/>
</dbReference>
<protein>
    <recommendedName>
        <fullName evidence="6">Subtilisin</fullName>
    </recommendedName>
</protein>
<feature type="repeat" description="FG-GAP" evidence="1">
    <location>
        <begin position="150"/>
        <end position="206"/>
    </location>
</feature>
<proteinExistence type="predicted"/>
<evidence type="ECO:0000256" key="3">
    <source>
        <dbReference type="SAM" id="SignalP"/>
    </source>
</evidence>
<dbReference type="InterPro" id="IPR013519">
    <property type="entry name" value="Int_alpha_beta-p"/>
</dbReference>
<sequence length="648" mass="66475">MAQKAPVRVCLLIPLLVHGVCGTTAALEVNFQQDDTVLLQLGTDATSFDLDRVSSRKGVPTVTSMVLHVNASQQKGQRQVEAADHMVNGASWSQLGQDIDGEAPGDQSGKSVSLSSDGSRVAIGAINNGGAGYSSGHVRVFGLSGNTWSQLGQDIDGEASYDYSGWSVSLSSDGSRVAIGASYNGGAGYWSGHVRVFGLSGNTWSQLGQDIDGEASGDYSGGSVSLSSDGSRVAIGAHLNDGAGYVSGHVRVFGLSGNTWSQLGQDIDGEASYDYSGESVSLSSDGSRVAIGATGNGGAGYRSGHVRVFGLSGNTWSQLGQDIDGEASYDYSGWSVSLSSDGSRVAIGASYNGGAGYRSGHVRVFGLSGNTWSQLGQDIDGEASGDRSGGSVSLSSDGSRVAIGASYNDGAGSSSGHVRVFGLSGNTWSQLGQDIDGEASGDRSGGSVSLSSDGSRVAIGAYFNDGAGSSSGHVRVFGIEAPTPVPSPAPPAMTAAAVGDPHLVNMYGQRFDLLKVGKHLLVEVPQFAAESATLLAVAAVAQRLGDACSDVYFVSLNVTGKWADGVREGGFHYTAKQPQAHRKGTGWLSFHSIQLKTVWGRTGGGISYLNLFVKNLGKSGYPVGGLLGGGDHASVTKPVLRCKRELVL</sequence>
<dbReference type="PANTHER" id="PTHR36220:SF1">
    <property type="entry name" value="GAMMA TUBULIN COMPLEX COMPONENT C-TERMINAL DOMAIN-CONTAINING PROTEIN"/>
    <property type="match status" value="1"/>
</dbReference>
<gene>
    <name evidence="4" type="ORF">PCOR1329_LOCUS61427</name>
</gene>
<feature type="chain" id="PRO_5046491450" description="Subtilisin" evidence="3">
    <location>
        <begin position="23"/>
        <end position="648"/>
    </location>
</feature>
<dbReference type="InterPro" id="IPR011043">
    <property type="entry name" value="Gal_Oxase/kelch_b-propeller"/>
</dbReference>
<dbReference type="PANTHER" id="PTHR36220">
    <property type="entry name" value="UNNAMED PRODUCT"/>
    <property type="match status" value="1"/>
</dbReference>
<feature type="region of interest" description="Disordered" evidence="2">
    <location>
        <begin position="95"/>
        <end position="115"/>
    </location>
</feature>